<organism evidence="1 2">
    <name type="scientific">Hoylesella marshii DSM 16973 = JCM 13450</name>
    <dbReference type="NCBI Taxonomy" id="862515"/>
    <lineage>
        <taxon>Bacteria</taxon>
        <taxon>Pseudomonadati</taxon>
        <taxon>Bacteroidota</taxon>
        <taxon>Bacteroidia</taxon>
        <taxon>Bacteroidales</taxon>
        <taxon>Prevotellaceae</taxon>
        <taxon>Hoylesella</taxon>
    </lineage>
</organism>
<dbReference type="Proteomes" id="UP000004394">
    <property type="component" value="Unassembled WGS sequence"/>
</dbReference>
<keyword evidence="2" id="KW-1185">Reference proteome</keyword>
<name>E0NPQ9_9BACT</name>
<protein>
    <recommendedName>
        <fullName evidence="3">ACR, COG1399</fullName>
    </recommendedName>
</protein>
<dbReference type="Pfam" id="PF02620">
    <property type="entry name" value="YceD"/>
    <property type="match status" value="1"/>
</dbReference>
<dbReference type="EMBL" id="AEEI01000007">
    <property type="protein sequence ID" value="EFM02891.1"/>
    <property type="molecule type" value="Genomic_DNA"/>
</dbReference>
<proteinExistence type="predicted"/>
<accession>E0NPQ9</accession>
<sequence length="177" mass="20542">MCGLETFKIDLKSLKEGGNTLIFRLDNDYFKAIETSDIRGGDVHVNMSIHRSEDVFTCNFRLEGTVIIPCTLCLEDMEQRIVSDRQLLVKFGTEDLEDDELITVDKHEGILDVAWLIYEFVALEIPIKHVHDRGKCNPTMVEMMERFTTHRAKESHQTKTIDPRWSELEKLKTIIKD</sequence>
<comment type="caution">
    <text evidence="1">The sequence shown here is derived from an EMBL/GenBank/DDBJ whole genome shotgun (WGS) entry which is preliminary data.</text>
</comment>
<reference evidence="1" key="1">
    <citation type="submission" date="2010-07" db="EMBL/GenBank/DDBJ databases">
        <authorList>
            <person name="Muzny D."/>
            <person name="Qin X."/>
            <person name="Deng J."/>
            <person name="Jiang H."/>
            <person name="Liu Y."/>
            <person name="Qu J."/>
            <person name="Song X.-Z."/>
            <person name="Zhang L."/>
            <person name="Thornton R."/>
            <person name="Coyle M."/>
            <person name="Francisco L."/>
            <person name="Jackson L."/>
            <person name="Javaid M."/>
            <person name="Korchina V."/>
            <person name="Kovar C."/>
            <person name="Mata R."/>
            <person name="Mathew T."/>
            <person name="Ngo R."/>
            <person name="Nguyen L."/>
            <person name="Nguyen N."/>
            <person name="Okwuonu G."/>
            <person name="Ongeri F."/>
            <person name="Pham C."/>
            <person name="Simmons D."/>
            <person name="Wilczek-Boney K."/>
            <person name="Hale W."/>
            <person name="Jakkamsetti A."/>
            <person name="Pham P."/>
            <person name="Ruth R."/>
            <person name="San Lucas F."/>
            <person name="Warren J."/>
            <person name="Zhang J."/>
            <person name="Zhao Z."/>
            <person name="Zhou C."/>
            <person name="Zhu D."/>
            <person name="Lee S."/>
            <person name="Bess C."/>
            <person name="Blankenburg K."/>
            <person name="Forbes L."/>
            <person name="Fu Q."/>
            <person name="Gubbala S."/>
            <person name="Hirani K."/>
            <person name="Jayaseelan J.C."/>
            <person name="Lara F."/>
            <person name="Munidasa M."/>
            <person name="Palculict T."/>
            <person name="Patil S."/>
            <person name="Pu L.-L."/>
            <person name="Saada N."/>
            <person name="Tang L."/>
            <person name="Weissenberger G."/>
            <person name="Zhu Y."/>
            <person name="Hemphill L."/>
            <person name="Shang Y."/>
            <person name="Youmans B."/>
            <person name="Ayvaz T."/>
            <person name="Ross M."/>
            <person name="Santibanez J."/>
            <person name="Aqrawi P."/>
            <person name="Gross S."/>
            <person name="Joshi V."/>
            <person name="Fowler G."/>
            <person name="Nazareth L."/>
            <person name="Reid J."/>
            <person name="Worley K."/>
            <person name="Petrosino J."/>
            <person name="Highlander S."/>
            <person name="Gibbs R."/>
        </authorList>
    </citation>
    <scope>NUCLEOTIDE SEQUENCE [LARGE SCALE GENOMIC DNA]</scope>
    <source>
        <strain evidence="1">DSM 16973</strain>
    </source>
</reference>
<dbReference type="RefSeq" id="WP_006947841.1">
    <property type="nucleotide sequence ID" value="NZ_BAJI01000005.1"/>
</dbReference>
<dbReference type="STRING" id="862515.HMPREF0658_0160"/>
<evidence type="ECO:0008006" key="3">
    <source>
        <dbReference type="Google" id="ProtNLM"/>
    </source>
</evidence>
<dbReference type="eggNOG" id="COG1399">
    <property type="taxonomic scope" value="Bacteria"/>
</dbReference>
<dbReference type="AlphaFoldDB" id="E0NPQ9"/>
<dbReference type="BioCyc" id="PMAR862515-HMP:GMOO-166-MONOMER"/>
<gene>
    <name evidence="1" type="ORF">HMPREF0658_0160</name>
</gene>
<dbReference type="HOGENOM" id="CLU_094155_0_0_10"/>
<evidence type="ECO:0000313" key="1">
    <source>
        <dbReference type="EMBL" id="EFM02891.1"/>
    </source>
</evidence>
<evidence type="ECO:0000313" key="2">
    <source>
        <dbReference type="Proteomes" id="UP000004394"/>
    </source>
</evidence>
<dbReference type="OrthoDB" id="1524821at2"/>
<dbReference type="InterPro" id="IPR003772">
    <property type="entry name" value="YceD"/>
</dbReference>